<proteinExistence type="predicted"/>
<evidence type="ECO:0008006" key="3">
    <source>
        <dbReference type="Google" id="ProtNLM"/>
    </source>
</evidence>
<evidence type="ECO:0000313" key="1">
    <source>
        <dbReference type="EMBL" id="KAJ56640.1"/>
    </source>
</evidence>
<dbReference type="AlphaFoldDB" id="A0A037ZJM4"/>
<dbReference type="Pfam" id="PF02620">
    <property type="entry name" value="YceD"/>
    <property type="match status" value="1"/>
</dbReference>
<dbReference type="OrthoDB" id="8443793at2"/>
<dbReference type="EMBL" id="JFKE01000002">
    <property type="protein sequence ID" value="KAJ56640.1"/>
    <property type="molecule type" value="Genomic_DNA"/>
</dbReference>
<gene>
    <name evidence="1" type="ORF">ACMU_06770</name>
</gene>
<reference evidence="1 2" key="1">
    <citation type="submission" date="2014-03" db="EMBL/GenBank/DDBJ databases">
        <title>Draft Genome Sequence of Actibacterium mucosum KCTC 23349, a Marine Alphaproteobacterium with Complex Ionic Requirements Isolated from Mediterranean Seawater at Malvarrosa Beach, Valencia, Spain.</title>
        <authorList>
            <person name="Arahal D.R."/>
            <person name="Shao Z."/>
            <person name="Lai Q."/>
            <person name="Pujalte M.J."/>
        </authorList>
    </citation>
    <scope>NUCLEOTIDE SEQUENCE [LARGE SCALE GENOMIC DNA]</scope>
    <source>
        <strain evidence="1 2">KCTC 23349</strain>
    </source>
</reference>
<sequence>MTAHPDHILDIRRFPAGDAQEFLVEPNTDQIATMREELGLNALRKVRFEGRITPAGKADWQLTGMLGATVVQPCVVTLEPVTTRIDEPVARLYTAQADPLPEESEAEMPDDDSREVIPESLNLLTLATEALALALPLYPRADGAELGQAVFAGDGVAPMRDEDAKPFAGLADLKKRLEEGE</sequence>
<keyword evidence="2" id="KW-1185">Reference proteome</keyword>
<comment type="caution">
    <text evidence="1">The sequence shown here is derived from an EMBL/GenBank/DDBJ whole genome shotgun (WGS) entry which is preliminary data.</text>
</comment>
<organism evidence="1 2">
    <name type="scientific">Actibacterium mucosum KCTC 23349</name>
    <dbReference type="NCBI Taxonomy" id="1454373"/>
    <lineage>
        <taxon>Bacteria</taxon>
        <taxon>Pseudomonadati</taxon>
        <taxon>Pseudomonadota</taxon>
        <taxon>Alphaproteobacteria</taxon>
        <taxon>Rhodobacterales</taxon>
        <taxon>Roseobacteraceae</taxon>
        <taxon>Actibacterium</taxon>
    </lineage>
</organism>
<dbReference type="InterPro" id="IPR003772">
    <property type="entry name" value="YceD"/>
</dbReference>
<dbReference type="STRING" id="1454373.ACMU_06770"/>
<name>A0A037ZJM4_9RHOB</name>
<dbReference type="RefSeq" id="WP_081805396.1">
    <property type="nucleotide sequence ID" value="NZ_JFKE01000002.1"/>
</dbReference>
<dbReference type="Proteomes" id="UP000026249">
    <property type="component" value="Unassembled WGS sequence"/>
</dbReference>
<protein>
    <recommendedName>
        <fullName evidence="3">50S ribosomal protein L34</fullName>
    </recommendedName>
</protein>
<accession>A0A037ZJM4</accession>
<evidence type="ECO:0000313" key="2">
    <source>
        <dbReference type="Proteomes" id="UP000026249"/>
    </source>
</evidence>